<feature type="domain" description="Helicase-associated" evidence="3">
    <location>
        <begin position="392"/>
        <end position="449"/>
    </location>
</feature>
<dbReference type="PANTHER" id="PTHR33418:SF1">
    <property type="entry name" value="HELICASE-ASSOCIATED DOMAIN-CONTAINING PROTEIN"/>
    <property type="match status" value="1"/>
</dbReference>
<accession>A0A9K3PSV4</accession>
<evidence type="ECO:0000313" key="5">
    <source>
        <dbReference type="Proteomes" id="UP000693970"/>
    </source>
</evidence>
<dbReference type="PANTHER" id="PTHR33418">
    <property type="entry name" value="HELICASE-ASSOCIATED"/>
    <property type="match status" value="1"/>
</dbReference>
<feature type="signal peptide" evidence="2">
    <location>
        <begin position="1"/>
        <end position="26"/>
    </location>
</feature>
<name>A0A9K3PSV4_9STRA</name>
<reference evidence="4" key="2">
    <citation type="submission" date="2021-04" db="EMBL/GenBank/DDBJ databases">
        <authorList>
            <person name="Podell S."/>
        </authorList>
    </citation>
    <scope>NUCLEOTIDE SEQUENCE</scope>
    <source>
        <strain evidence="4">Hildebrandi</strain>
    </source>
</reference>
<feature type="domain" description="Helicase-associated" evidence="3">
    <location>
        <begin position="552"/>
        <end position="611"/>
    </location>
</feature>
<feature type="compositionally biased region" description="Polar residues" evidence="1">
    <location>
        <begin position="63"/>
        <end position="75"/>
    </location>
</feature>
<organism evidence="4 5">
    <name type="scientific">Nitzschia inconspicua</name>
    <dbReference type="NCBI Taxonomy" id="303405"/>
    <lineage>
        <taxon>Eukaryota</taxon>
        <taxon>Sar</taxon>
        <taxon>Stramenopiles</taxon>
        <taxon>Ochrophyta</taxon>
        <taxon>Bacillariophyta</taxon>
        <taxon>Bacillariophyceae</taxon>
        <taxon>Bacillariophycidae</taxon>
        <taxon>Bacillariales</taxon>
        <taxon>Bacillariaceae</taxon>
        <taxon>Nitzschia</taxon>
    </lineage>
</organism>
<proteinExistence type="predicted"/>
<feature type="domain" description="Helicase-associated" evidence="3">
    <location>
        <begin position="455"/>
        <end position="498"/>
    </location>
</feature>
<feature type="region of interest" description="Disordered" evidence="1">
    <location>
        <begin position="57"/>
        <end position="85"/>
    </location>
</feature>
<evidence type="ECO:0000313" key="4">
    <source>
        <dbReference type="EMBL" id="KAG7358138.1"/>
    </source>
</evidence>
<dbReference type="AlphaFoldDB" id="A0A9K3PSV4"/>
<evidence type="ECO:0000256" key="1">
    <source>
        <dbReference type="SAM" id="MobiDB-lite"/>
    </source>
</evidence>
<feature type="chain" id="PRO_5039951785" evidence="2">
    <location>
        <begin position="27"/>
        <end position="687"/>
    </location>
</feature>
<evidence type="ECO:0000256" key="2">
    <source>
        <dbReference type="SAM" id="SignalP"/>
    </source>
</evidence>
<gene>
    <name evidence="4" type="ORF">IV203_014725</name>
</gene>
<dbReference type="Proteomes" id="UP000693970">
    <property type="component" value="Unassembled WGS sequence"/>
</dbReference>
<keyword evidence="5" id="KW-1185">Reference proteome</keyword>
<dbReference type="EMBL" id="JAGRRH010000014">
    <property type="protein sequence ID" value="KAG7358138.1"/>
    <property type="molecule type" value="Genomic_DNA"/>
</dbReference>
<feature type="domain" description="Helicase-associated" evidence="3">
    <location>
        <begin position="159"/>
        <end position="230"/>
    </location>
</feature>
<dbReference type="InterPro" id="IPR005114">
    <property type="entry name" value="Helicase_assoc"/>
</dbReference>
<feature type="domain" description="Helicase-associated" evidence="3">
    <location>
        <begin position="83"/>
        <end position="151"/>
    </location>
</feature>
<reference evidence="4" key="1">
    <citation type="journal article" date="2021" name="Sci. Rep.">
        <title>Diploid genomic architecture of Nitzschia inconspicua, an elite biomass production diatom.</title>
        <authorList>
            <person name="Oliver A."/>
            <person name="Podell S."/>
            <person name="Pinowska A."/>
            <person name="Traller J.C."/>
            <person name="Smith S.R."/>
            <person name="McClure R."/>
            <person name="Beliaev A."/>
            <person name="Bohutskyi P."/>
            <person name="Hill E.A."/>
            <person name="Rabines A."/>
            <person name="Zheng H."/>
            <person name="Allen L.Z."/>
            <person name="Kuo A."/>
            <person name="Grigoriev I.V."/>
            <person name="Allen A.E."/>
            <person name="Hazlebeck D."/>
            <person name="Allen E.E."/>
        </authorList>
    </citation>
    <scope>NUCLEOTIDE SEQUENCE</scope>
    <source>
        <strain evidence="4">Hildebrandi</strain>
    </source>
</reference>
<sequence length="687" mass="81342">MSYCLSFLVMLLSVVILFLTHVPADGWCNTKTSRRTVILWPRTSIWTLPRTTQQQPFHLLGGKSSTTEQNKQSVSTKKRESSHEKQWESAFQRLVKFRNEHGHANVPQYFNDGNEKPPHLGRWVNKQRFLHKRNNPPYSRKRAEKLESIGFAWTSKSDELKWNNTVQRLKEYKQQHGHTNVPHKYNDGQRPHLGMWVSKQRVMYRDHQNQMNALAFKAKKKIKVLDSLGFEWNPGRKDEFEDAWMSHFEDMKRFVKKYNTTKVSNVPMGYNCRIAVTINWAHRQRASYNQFMRNETSTITPQKIDLLNSIDFAWNFTKKTTHEKWIHEYFKLYWHHFQHNNTNISQSSGYNGDFVYWVEMQKRDYIAGKLEQGKIDLLNDLNFDWRPNPVATWEDMYEQLSQYYDRFGSTLINTKINKDLGTWTSELRISYSKGDLDPTWVAKLNHLKFDWKAEDINWNAMFDRLVAYKKKHGTVCVPHECPDDPPLGRWVLTNRLVYTPYMTKDMDGISLQNQSAVFEVAQKKATKRFPASIHAARLLKLLEIGFEWSPLDAQWQEMYDKLVAYKKSNGHTLVPRESLEHLDLAVWVHNQRSASETMSEARNRALDAIGFVWDPLEARWNDMFQRFSEMQADNVSSNSTKRSERDKEMYLWIRTQKQSYRRGTLSKERISMLESHGFAWPKKNDIP</sequence>
<dbReference type="OrthoDB" id="45515at2759"/>
<evidence type="ECO:0000259" key="3">
    <source>
        <dbReference type="Pfam" id="PF03457"/>
    </source>
</evidence>
<dbReference type="Pfam" id="PF03457">
    <property type="entry name" value="HA"/>
    <property type="match status" value="6"/>
</dbReference>
<protein>
    <submittedName>
        <fullName evidence="4">Type III restriction enzyme</fullName>
    </submittedName>
</protein>
<comment type="caution">
    <text evidence="4">The sequence shown here is derived from an EMBL/GenBank/DDBJ whole genome shotgun (WGS) entry which is preliminary data.</text>
</comment>
<keyword evidence="2" id="KW-0732">Signal</keyword>
<feature type="domain" description="Helicase-associated" evidence="3">
    <location>
        <begin position="617"/>
        <end position="678"/>
    </location>
</feature>